<dbReference type="InterPro" id="IPR043502">
    <property type="entry name" value="DNA/RNA_pol_sf"/>
</dbReference>
<dbReference type="InterPro" id="IPR036691">
    <property type="entry name" value="Endo/exonu/phosph_ase_sf"/>
</dbReference>
<dbReference type="Pfam" id="PF00078">
    <property type="entry name" value="RVT_1"/>
    <property type="match status" value="1"/>
</dbReference>
<dbReference type="InterPro" id="IPR000477">
    <property type="entry name" value="RT_dom"/>
</dbReference>
<dbReference type="Proteomes" id="UP001515500">
    <property type="component" value="Chromosome 15"/>
</dbReference>
<dbReference type="RefSeq" id="XP_039140432.1">
    <property type="nucleotide sequence ID" value="XM_039284498.1"/>
</dbReference>
<keyword evidence="2" id="KW-1185">Reference proteome</keyword>
<gene>
    <name evidence="3" type="primary">LOC120277641</name>
</gene>
<dbReference type="AlphaFoldDB" id="A0AB40CLK4"/>
<dbReference type="SUPFAM" id="SSF56219">
    <property type="entry name" value="DNase I-like"/>
    <property type="match status" value="1"/>
</dbReference>
<sequence>MEPPSNGNQFTWINGHSNPIWVKLDRFLINSLWITLFPKVLQNCLPRLGSDHVPIRLEVGFHLPIPRSFRFEQAWCLTDNFDMLIREWWSSLHPCGCGAFILAKKITRLRENLKTWAKFEFGSIKLKKLGLLHEMDLLDRVRETRSLTPFEVNGEVHLRTKLGAILRQEETYWKQRARMNWIKEGDENTRFFHLVANGRRNRNFIPWVLRDNIRVDDIDGIGRTFTSYYQNLYGTELTYRHRINWTALLGNKGMQIRHRVRMADIFLLCEDFYWGRANLERINWSNIALITKRHCPQDPLHYRPISLINCSLKIITKILANRLSTKIDELIDPNQSAFIKGRCITDNIATAQELIFYMQKNHLMGLILKVDFSKAFDSVDWGFLLELLRARRFGERWIGWVQTILTSSKAKFLVNNVQSGYVRFRRGLRQGDPLSPLLFALVVDYADDLLVMSTRGGEDLRIIKLILYVFERLSGLAVNSKKTCLYISQKNLEPQAFLANTLHCWVGVLPLTYLGIPISGGRPRKQDWDILINKVRSRLEIWKSKFLSLGGRLTLLNSVLTVIPTYWMSLFKLPCWVIRSIDKIWRDFLWSGPDLQHPKIRLVSWARLCRFREQGGWNILNLEVFNNDLLGKWWWKIISGVRWCGAEIFRENYFGSRPTWNLFHKQYGRRSVFWNGILKILPAFRKNICSLVKEGSTTLFWLDNWVEGRAPADI</sequence>
<accession>A0AB40CLK4</accession>
<evidence type="ECO:0000313" key="3">
    <source>
        <dbReference type="RefSeq" id="XP_039140432.1"/>
    </source>
</evidence>
<name>A0AB40CLK4_DIOCR</name>
<dbReference type="PANTHER" id="PTHR33116">
    <property type="entry name" value="REVERSE TRANSCRIPTASE ZINC-BINDING DOMAIN-CONTAINING PROTEIN-RELATED-RELATED"/>
    <property type="match status" value="1"/>
</dbReference>
<reference evidence="3" key="1">
    <citation type="submission" date="2025-08" db="UniProtKB">
        <authorList>
            <consortium name="RefSeq"/>
        </authorList>
    </citation>
    <scope>IDENTIFICATION</scope>
</reference>
<dbReference type="GeneID" id="120277641"/>
<proteinExistence type="predicted"/>
<evidence type="ECO:0000259" key="1">
    <source>
        <dbReference type="PROSITE" id="PS50878"/>
    </source>
</evidence>
<evidence type="ECO:0000313" key="2">
    <source>
        <dbReference type="Proteomes" id="UP001515500"/>
    </source>
</evidence>
<dbReference type="PANTHER" id="PTHR33116:SF78">
    <property type="entry name" value="OS12G0587133 PROTEIN"/>
    <property type="match status" value="1"/>
</dbReference>
<protein>
    <submittedName>
        <fullName evidence="3">Uncharacterized protein LOC120277641</fullName>
    </submittedName>
</protein>
<dbReference type="PROSITE" id="PS50878">
    <property type="entry name" value="RT_POL"/>
    <property type="match status" value="1"/>
</dbReference>
<feature type="domain" description="Reverse transcriptase" evidence="1">
    <location>
        <begin position="271"/>
        <end position="518"/>
    </location>
</feature>
<dbReference type="CDD" id="cd01650">
    <property type="entry name" value="RT_nLTR_like"/>
    <property type="match status" value="1"/>
</dbReference>
<organism evidence="2 3">
    <name type="scientific">Dioscorea cayennensis subsp. rotundata</name>
    <name type="common">White Guinea yam</name>
    <name type="synonym">Dioscorea rotundata</name>
    <dbReference type="NCBI Taxonomy" id="55577"/>
    <lineage>
        <taxon>Eukaryota</taxon>
        <taxon>Viridiplantae</taxon>
        <taxon>Streptophyta</taxon>
        <taxon>Embryophyta</taxon>
        <taxon>Tracheophyta</taxon>
        <taxon>Spermatophyta</taxon>
        <taxon>Magnoliopsida</taxon>
        <taxon>Liliopsida</taxon>
        <taxon>Dioscoreales</taxon>
        <taxon>Dioscoreaceae</taxon>
        <taxon>Dioscorea</taxon>
    </lineage>
</organism>
<dbReference type="SUPFAM" id="SSF56672">
    <property type="entry name" value="DNA/RNA polymerases"/>
    <property type="match status" value="1"/>
</dbReference>